<sequence length="107" mass="11740">MTFDLKGRLGWVASCRAVDGRPARARSGLPPPDFRTNVDSSSGLPRYRASAALYACTPGDPAPRCLAAGRCPVPRALRRRNHCCRRTWRIDGLFIHVTTSTIKVACD</sequence>
<gene>
    <name evidence="1" type="ORF">EEDITHA_LOCUS18624</name>
</gene>
<evidence type="ECO:0000313" key="2">
    <source>
        <dbReference type="Proteomes" id="UP001153954"/>
    </source>
</evidence>
<reference evidence="1" key="1">
    <citation type="submission" date="2022-03" db="EMBL/GenBank/DDBJ databases">
        <authorList>
            <person name="Tunstrom K."/>
        </authorList>
    </citation>
    <scope>NUCLEOTIDE SEQUENCE</scope>
</reference>
<dbReference type="AlphaFoldDB" id="A0AAU9V393"/>
<evidence type="ECO:0000313" key="1">
    <source>
        <dbReference type="EMBL" id="CAH2104214.1"/>
    </source>
</evidence>
<dbReference type="EMBL" id="CAKOGL010000027">
    <property type="protein sequence ID" value="CAH2104214.1"/>
    <property type="molecule type" value="Genomic_DNA"/>
</dbReference>
<dbReference type="Proteomes" id="UP001153954">
    <property type="component" value="Unassembled WGS sequence"/>
</dbReference>
<keyword evidence="2" id="KW-1185">Reference proteome</keyword>
<protein>
    <submittedName>
        <fullName evidence="1">Uncharacterized protein</fullName>
    </submittedName>
</protein>
<name>A0AAU9V393_EUPED</name>
<comment type="caution">
    <text evidence="1">The sequence shown here is derived from an EMBL/GenBank/DDBJ whole genome shotgun (WGS) entry which is preliminary data.</text>
</comment>
<proteinExistence type="predicted"/>
<organism evidence="1 2">
    <name type="scientific">Euphydryas editha</name>
    <name type="common">Edith's checkerspot</name>
    <dbReference type="NCBI Taxonomy" id="104508"/>
    <lineage>
        <taxon>Eukaryota</taxon>
        <taxon>Metazoa</taxon>
        <taxon>Ecdysozoa</taxon>
        <taxon>Arthropoda</taxon>
        <taxon>Hexapoda</taxon>
        <taxon>Insecta</taxon>
        <taxon>Pterygota</taxon>
        <taxon>Neoptera</taxon>
        <taxon>Endopterygota</taxon>
        <taxon>Lepidoptera</taxon>
        <taxon>Glossata</taxon>
        <taxon>Ditrysia</taxon>
        <taxon>Papilionoidea</taxon>
        <taxon>Nymphalidae</taxon>
        <taxon>Nymphalinae</taxon>
        <taxon>Euphydryas</taxon>
    </lineage>
</organism>
<accession>A0AAU9V393</accession>